<dbReference type="RefSeq" id="WP_179667921.1">
    <property type="nucleotide sequence ID" value="NZ_JACCFP010000001.1"/>
</dbReference>
<sequence length="359" mass="39805">MTGPLRSQVAVGRDAVALLDTLADFIDRRSTAFCTTHPWLAAAARHLTAEPVVVVIRDDEDPVGVAALSVTQRRGARRVEMLGGDQNDYAQFYCADDDVAPVLAGAIASWLDARGRWSLRLEQLAAEDPVLVALCELLPDATVAAGPPMPQIRGLGTDYRISKNRRGQVRQATNRITADGHTWERVVVDDRDSLERWLPAVIALRRRRDHAAGRRSHLDDDARLSFYEAVVRDFVTRGRAVIYLLTVDGAVAGYHLTMLDGDTYRMLDGRVADELQRYRGGMVTSMMAMTAASNAAEVTTYDWLRGRTESKFGNHEQHRVVLQAASHRLVTTVDQWEATARRRVKSALPAAAVRRLVAR</sequence>
<comment type="caution">
    <text evidence="2">The sequence shown here is derived from an EMBL/GenBank/DDBJ whole genome shotgun (WGS) entry which is preliminary data.</text>
</comment>
<name>A0A853C1F7_9ACTN</name>
<reference evidence="2 3" key="1">
    <citation type="submission" date="2020-07" db="EMBL/GenBank/DDBJ databases">
        <title>Sequencing the genomes of 1000 actinobacteria strains.</title>
        <authorList>
            <person name="Klenk H.-P."/>
        </authorList>
    </citation>
    <scope>NUCLEOTIDE SEQUENCE [LARGE SCALE GENOMIC DNA]</scope>
    <source>
        <strain evidence="2 3">DSM 103833</strain>
    </source>
</reference>
<evidence type="ECO:0000313" key="3">
    <source>
        <dbReference type="Proteomes" id="UP000530424"/>
    </source>
</evidence>
<evidence type="ECO:0000313" key="2">
    <source>
        <dbReference type="EMBL" id="NYJ01435.1"/>
    </source>
</evidence>
<dbReference type="SUPFAM" id="SSF55729">
    <property type="entry name" value="Acyl-CoA N-acyltransferases (Nat)"/>
    <property type="match status" value="1"/>
</dbReference>
<proteinExistence type="predicted"/>
<organism evidence="2 3">
    <name type="scientific">Nocardioides thalensis</name>
    <dbReference type="NCBI Taxonomy" id="1914755"/>
    <lineage>
        <taxon>Bacteria</taxon>
        <taxon>Bacillati</taxon>
        <taxon>Actinomycetota</taxon>
        <taxon>Actinomycetes</taxon>
        <taxon>Propionibacteriales</taxon>
        <taxon>Nocardioidaceae</taxon>
        <taxon>Nocardioides</taxon>
    </lineage>
</organism>
<dbReference type="InterPro" id="IPR016181">
    <property type="entry name" value="Acyl_CoA_acyltransferase"/>
</dbReference>
<dbReference type="Pfam" id="PF13480">
    <property type="entry name" value="Acetyltransf_6"/>
    <property type="match status" value="1"/>
</dbReference>
<dbReference type="Gene3D" id="3.40.630.30">
    <property type="match status" value="1"/>
</dbReference>
<dbReference type="Proteomes" id="UP000530424">
    <property type="component" value="Unassembled WGS sequence"/>
</dbReference>
<evidence type="ECO:0000259" key="1">
    <source>
        <dbReference type="Pfam" id="PF13480"/>
    </source>
</evidence>
<keyword evidence="3" id="KW-1185">Reference proteome</keyword>
<dbReference type="GO" id="GO:0016740">
    <property type="term" value="F:transferase activity"/>
    <property type="evidence" value="ECO:0007669"/>
    <property type="project" value="UniProtKB-KW"/>
</dbReference>
<dbReference type="InterPro" id="IPR038740">
    <property type="entry name" value="BioF2-like_GNAT_dom"/>
</dbReference>
<protein>
    <submittedName>
        <fullName evidence="2">CelD/BcsL family acetyltransferase involved in cellulose biosynthesis</fullName>
    </submittedName>
</protein>
<dbReference type="AlphaFoldDB" id="A0A853C1F7"/>
<gene>
    <name evidence="2" type="ORF">HNR19_002133</name>
</gene>
<keyword evidence="2" id="KW-0808">Transferase</keyword>
<dbReference type="EMBL" id="JACCFP010000001">
    <property type="protein sequence ID" value="NYJ01435.1"/>
    <property type="molecule type" value="Genomic_DNA"/>
</dbReference>
<accession>A0A853C1F7</accession>
<feature type="domain" description="BioF2-like acetyltransferase" evidence="1">
    <location>
        <begin position="163"/>
        <end position="309"/>
    </location>
</feature>